<comment type="caution">
    <text evidence="1">The sequence shown here is derived from an EMBL/GenBank/DDBJ whole genome shotgun (WGS) entry which is preliminary data.</text>
</comment>
<evidence type="ECO:0000313" key="2">
    <source>
        <dbReference type="Proteomes" id="UP001211894"/>
    </source>
</evidence>
<gene>
    <name evidence="1" type="ORF">PJ311_08230</name>
</gene>
<keyword evidence="2" id="KW-1185">Reference proteome</keyword>
<proteinExistence type="predicted"/>
<dbReference type="InterPro" id="IPR029069">
    <property type="entry name" value="HotDog_dom_sf"/>
</dbReference>
<dbReference type="SUPFAM" id="SSF54637">
    <property type="entry name" value="Thioesterase/thiol ester dehydrase-isomerase"/>
    <property type="match status" value="1"/>
</dbReference>
<protein>
    <submittedName>
        <fullName evidence="1">Beta-hydroxyacyl-ACP dehydratase</fullName>
    </submittedName>
</protein>
<dbReference type="EMBL" id="JAQKAB010000004">
    <property type="protein sequence ID" value="MDA7026597.1"/>
    <property type="molecule type" value="Genomic_DNA"/>
</dbReference>
<dbReference type="PANTHER" id="PTHR30272">
    <property type="entry name" value="3-HYDROXYACYL-[ACYL-CARRIER-PROTEIN] DEHYDRATASE"/>
    <property type="match status" value="1"/>
</dbReference>
<dbReference type="Proteomes" id="UP001211894">
    <property type="component" value="Unassembled WGS sequence"/>
</dbReference>
<name>A0ABT4X2R7_9BACI</name>
<sequence>MTDNIEAVLPHRHPFLFITEVKKTVDSIKVEGAYQISHDNMYVVNINGEKQFPSVLVVESLAQLSAFAEEGQDNADSQELVFLTGLQDMQFLKPIYAGDLVKLKVEIIRRRRGLTLIEGTASVNGDIVVRGKIKTKPS</sequence>
<reference evidence="1 2" key="1">
    <citation type="submission" date="2023-01" db="EMBL/GenBank/DDBJ databases">
        <title>Bacillus changyiensis sp. nov., isolated from a coastal deposit.</title>
        <authorList>
            <person name="Xiao G."/>
            <person name="Lai Q."/>
            <person name="Hu Z."/>
            <person name="Shao Z."/>
        </authorList>
    </citation>
    <scope>NUCLEOTIDE SEQUENCE [LARGE SCALE GENOMIC DNA]</scope>
    <source>
        <strain evidence="1 2">CLL-7-23</strain>
    </source>
</reference>
<accession>A0ABT4X2R7</accession>
<dbReference type="Pfam" id="PF07977">
    <property type="entry name" value="FabA"/>
    <property type="match status" value="1"/>
</dbReference>
<dbReference type="RefSeq" id="WP_271340443.1">
    <property type="nucleotide sequence ID" value="NZ_JAQKAB010000004.1"/>
</dbReference>
<dbReference type="PANTHER" id="PTHR30272:SF3">
    <property type="entry name" value="(3R)-HYDROXYMYRISTOYL-[ACYL CARRIER PROTEIN] DEHYDRATASE"/>
    <property type="match status" value="1"/>
</dbReference>
<evidence type="ECO:0000313" key="1">
    <source>
        <dbReference type="EMBL" id="MDA7026597.1"/>
    </source>
</evidence>
<organism evidence="1 2">
    <name type="scientific">Bacillus changyiensis</name>
    <dbReference type="NCBI Taxonomy" id="3004103"/>
    <lineage>
        <taxon>Bacteria</taxon>
        <taxon>Bacillati</taxon>
        <taxon>Bacillota</taxon>
        <taxon>Bacilli</taxon>
        <taxon>Bacillales</taxon>
        <taxon>Bacillaceae</taxon>
        <taxon>Bacillus</taxon>
    </lineage>
</organism>
<dbReference type="InterPro" id="IPR013114">
    <property type="entry name" value="FabA_FabZ"/>
</dbReference>
<dbReference type="Gene3D" id="3.10.129.10">
    <property type="entry name" value="Hotdog Thioesterase"/>
    <property type="match status" value="1"/>
</dbReference>